<sequence length="1136" mass="125530">MERNVCSTPPYASSPFDDPEADLILRSSDNVDFRVSRFILKISSQFFADMFAAGQVSDDELRDGCPIVQMQEDSKTLDVLLRVIYPTKAPVLDQLPKLHAVLGAALKFDMDYATELARTALRSFIAKEPVRVWAIAVRNRLEPESRAAADEMNRQHISVLDSFPSEMQAIDAGAYYRLLRYRRLQGAVETDFKFCDPPTTSPVSPPASSSPAGTQIISPKHSRIQPLADILCRSADGQKFPAHKVLLALASPVMAAMMLSLPTAAANSPDMEGGLPMLSFEEDAATLGVVLGLCALEGEVAVQELQVLQNVIEAAKKYEMDDARKLLQDQWTKLSASDPLRVFLFAASRKAHAEARQAAQQLLDRTLDDYYTSALEISAASMYRALCMYHNSCRSSIHNTGRSLAHLPTTAKVIYDVKIPIKASRCRSTYMNEYYGSSYTCRGVEVLRNLDRNPQACEPCVQLGQIIVNALQQSKTEPSVLIATSELLQDCPGSIFSNPYCSACSQPADRTLLTTFLKGLCSEVREHIDKVRFATRRRLPSTSRPPRSGRNEVTRSTLLILAITSLRMMLTCIFRYLYSDWICWTLEAVILNCTMASELPDLPKIPPYALPPFDHPKADFIIRSSDLVDFRVSSFILEVASDVFATMLKVGNAEDEELRDGCPVVPVQEDSQILNSLLRIIYPQKAPALDDLPQVHAVLAAALKYDMTRAVEFASAALRSFIPTDPFRVWAIAVRNELEPEARAAADEIIRQHSPVLAVLTVFPSEMQHVTAGAYYRLLQYHRLEGKVEEGFGFCRPSLSQRPNTDPSSLSTSAESSYLISPSHSQIQDLADVVCRSSDGQEFPAHKALLALASPVMHAMITSIPTRDTTTTSEGSNAADGAAYIPALVFEEDGDTLRALLGLCYPLSKGDAERDVQGLLALLDVTTAAAKYDVANAVDGLRRQWSRLSASDPLRAYLLAVSHDLHVEARQAATQLLDRSMMDYYVAELEACFAPTYRSLLLYHWLCDRMVKQCGDAVIQQHCPAPVSAGGTASKASVYHGKRSGPCRKGYNKAYNYDSDSDPEKISETLTDKFTKALRPFETKPYTLLHHLETDGGVTEVQKICSSCVAPGDRTRLLDMYAALRKNLSEHIAKVR</sequence>
<feature type="compositionally biased region" description="Polar residues" evidence="1">
    <location>
        <begin position="798"/>
        <end position="807"/>
    </location>
</feature>
<dbReference type="InterPro" id="IPR011333">
    <property type="entry name" value="SKP1/BTB/POZ_sf"/>
</dbReference>
<dbReference type="SUPFAM" id="SSF54695">
    <property type="entry name" value="POZ domain"/>
    <property type="match status" value="3"/>
</dbReference>
<feature type="domain" description="BTB" evidence="2">
    <location>
        <begin position="831"/>
        <end position="905"/>
    </location>
</feature>
<comment type="caution">
    <text evidence="3">The sequence shown here is derived from an EMBL/GenBank/DDBJ whole genome shotgun (WGS) entry which is preliminary data.</text>
</comment>
<protein>
    <recommendedName>
        <fullName evidence="2">BTB domain-containing protein</fullName>
    </recommendedName>
</protein>
<dbReference type="Gene3D" id="3.30.710.10">
    <property type="entry name" value="Potassium Channel Kv1.1, Chain A"/>
    <property type="match status" value="4"/>
</dbReference>
<proteinExistence type="predicted"/>
<dbReference type="InterPro" id="IPR000210">
    <property type="entry name" value="BTB/POZ_dom"/>
</dbReference>
<organism evidence="3 4">
    <name type="scientific">Rhodofomes roseus</name>
    <dbReference type="NCBI Taxonomy" id="34475"/>
    <lineage>
        <taxon>Eukaryota</taxon>
        <taxon>Fungi</taxon>
        <taxon>Dikarya</taxon>
        <taxon>Basidiomycota</taxon>
        <taxon>Agaricomycotina</taxon>
        <taxon>Agaricomycetes</taxon>
        <taxon>Polyporales</taxon>
        <taxon>Rhodofomes</taxon>
    </lineage>
</organism>
<evidence type="ECO:0000313" key="4">
    <source>
        <dbReference type="Proteomes" id="UP000814176"/>
    </source>
</evidence>
<dbReference type="EMBL" id="JADCUA010000021">
    <property type="protein sequence ID" value="KAH9832622.1"/>
    <property type="molecule type" value="Genomic_DNA"/>
</dbReference>
<gene>
    <name evidence="3" type="ORF">C8Q71DRAFT_840380</name>
</gene>
<dbReference type="PANTHER" id="PTHR45632">
    <property type="entry name" value="LD33804P"/>
    <property type="match status" value="1"/>
</dbReference>
<feature type="region of interest" description="Disordered" evidence="1">
    <location>
        <begin position="795"/>
        <end position="815"/>
    </location>
</feature>
<dbReference type="CDD" id="cd18186">
    <property type="entry name" value="BTB_POZ_ZBTB_KLHL-like"/>
    <property type="match status" value="2"/>
</dbReference>
<dbReference type="RefSeq" id="XP_047775540.1">
    <property type="nucleotide sequence ID" value="XM_047926517.1"/>
</dbReference>
<dbReference type="Proteomes" id="UP000814176">
    <property type="component" value="Unassembled WGS sequence"/>
</dbReference>
<dbReference type="PROSITE" id="PS50097">
    <property type="entry name" value="BTB"/>
    <property type="match status" value="2"/>
</dbReference>
<accession>A0ABQ8K6V7</accession>
<evidence type="ECO:0000313" key="3">
    <source>
        <dbReference type="EMBL" id="KAH9832622.1"/>
    </source>
</evidence>
<keyword evidence="4" id="KW-1185">Reference proteome</keyword>
<feature type="region of interest" description="Disordered" evidence="1">
    <location>
        <begin position="196"/>
        <end position="216"/>
    </location>
</feature>
<evidence type="ECO:0000259" key="2">
    <source>
        <dbReference type="PROSITE" id="PS50097"/>
    </source>
</evidence>
<dbReference type="SMART" id="SM00225">
    <property type="entry name" value="BTB"/>
    <property type="match status" value="4"/>
</dbReference>
<feature type="domain" description="BTB" evidence="2">
    <location>
        <begin position="21"/>
        <end position="93"/>
    </location>
</feature>
<reference evidence="3 4" key="1">
    <citation type="journal article" date="2021" name="Environ. Microbiol.">
        <title>Gene family expansions and transcriptome signatures uncover fungal adaptations to wood decay.</title>
        <authorList>
            <person name="Hage H."/>
            <person name="Miyauchi S."/>
            <person name="Viragh M."/>
            <person name="Drula E."/>
            <person name="Min B."/>
            <person name="Chaduli D."/>
            <person name="Navarro D."/>
            <person name="Favel A."/>
            <person name="Norest M."/>
            <person name="Lesage-Meessen L."/>
            <person name="Balint B."/>
            <person name="Merenyi Z."/>
            <person name="de Eugenio L."/>
            <person name="Morin E."/>
            <person name="Martinez A.T."/>
            <person name="Baldrian P."/>
            <person name="Stursova M."/>
            <person name="Martinez M.J."/>
            <person name="Novotny C."/>
            <person name="Magnuson J.K."/>
            <person name="Spatafora J.W."/>
            <person name="Maurice S."/>
            <person name="Pangilinan J."/>
            <person name="Andreopoulos W."/>
            <person name="LaButti K."/>
            <person name="Hundley H."/>
            <person name="Na H."/>
            <person name="Kuo A."/>
            <person name="Barry K."/>
            <person name="Lipzen A."/>
            <person name="Henrissat B."/>
            <person name="Riley R."/>
            <person name="Ahrendt S."/>
            <person name="Nagy L.G."/>
            <person name="Grigoriev I.V."/>
            <person name="Martin F."/>
            <person name="Rosso M.N."/>
        </authorList>
    </citation>
    <scope>NUCLEOTIDE SEQUENCE [LARGE SCALE GENOMIC DNA]</scope>
    <source>
        <strain evidence="3 4">CIRM-BRFM 1785</strain>
    </source>
</reference>
<dbReference type="Pfam" id="PF00651">
    <property type="entry name" value="BTB"/>
    <property type="match status" value="4"/>
</dbReference>
<dbReference type="GeneID" id="72007249"/>
<evidence type="ECO:0000256" key="1">
    <source>
        <dbReference type="SAM" id="MobiDB-lite"/>
    </source>
</evidence>
<name>A0ABQ8K6V7_9APHY</name>